<comment type="caution">
    <text evidence="2">The sequence shown here is derived from an EMBL/GenBank/DDBJ whole genome shotgun (WGS) entry which is preliminary data.</text>
</comment>
<feature type="compositionally biased region" description="Polar residues" evidence="1">
    <location>
        <begin position="1066"/>
        <end position="1075"/>
    </location>
</feature>
<feature type="region of interest" description="Disordered" evidence="1">
    <location>
        <begin position="641"/>
        <end position="674"/>
    </location>
</feature>
<feature type="compositionally biased region" description="Basic and acidic residues" evidence="1">
    <location>
        <begin position="1048"/>
        <end position="1059"/>
    </location>
</feature>
<evidence type="ECO:0000313" key="2">
    <source>
        <dbReference type="EMBL" id="KAK8777029.1"/>
    </source>
</evidence>
<feature type="compositionally biased region" description="Basic and acidic residues" evidence="1">
    <location>
        <begin position="917"/>
        <end position="926"/>
    </location>
</feature>
<keyword evidence="3" id="KW-1185">Reference proteome</keyword>
<dbReference type="Proteomes" id="UP001321473">
    <property type="component" value="Unassembled WGS sequence"/>
</dbReference>
<feature type="compositionally biased region" description="Polar residues" evidence="1">
    <location>
        <begin position="1180"/>
        <end position="1191"/>
    </location>
</feature>
<feature type="region of interest" description="Disordered" evidence="1">
    <location>
        <begin position="1355"/>
        <end position="1377"/>
    </location>
</feature>
<protein>
    <submittedName>
        <fullName evidence="2">Uncharacterized protein</fullName>
    </submittedName>
</protein>
<feature type="compositionally biased region" description="Polar residues" evidence="1">
    <location>
        <begin position="25"/>
        <end position="34"/>
    </location>
</feature>
<feature type="region of interest" description="Disordered" evidence="1">
    <location>
        <begin position="912"/>
        <end position="934"/>
    </location>
</feature>
<feature type="region of interest" description="Disordered" evidence="1">
    <location>
        <begin position="1385"/>
        <end position="1404"/>
    </location>
</feature>
<organism evidence="2 3">
    <name type="scientific">Amblyomma americanum</name>
    <name type="common">Lone star tick</name>
    <dbReference type="NCBI Taxonomy" id="6943"/>
    <lineage>
        <taxon>Eukaryota</taxon>
        <taxon>Metazoa</taxon>
        <taxon>Ecdysozoa</taxon>
        <taxon>Arthropoda</taxon>
        <taxon>Chelicerata</taxon>
        <taxon>Arachnida</taxon>
        <taxon>Acari</taxon>
        <taxon>Parasitiformes</taxon>
        <taxon>Ixodida</taxon>
        <taxon>Ixodoidea</taxon>
        <taxon>Ixodidae</taxon>
        <taxon>Amblyomminae</taxon>
        <taxon>Amblyomma</taxon>
    </lineage>
</organism>
<dbReference type="EMBL" id="JARKHS020012273">
    <property type="protein sequence ID" value="KAK8777029.1"/>
    <property type="molecule type" value="Genomic_DNA"/>
</dbReference>
<feature type="compositionally biased region" description="Polar residues" evidence="1">
    <location>
        <begin position="123"/>
        <end position="144"/>
    </location>
</feature>
<feature type="region of interest" description="Disordered" evidence="1">
    <location>
        <begin position="1004"/>
        <end position="1080"/>
    </location>
</feature>
<proteinExistence type="predicted"/>
<reference evidence="2 3" key="1">
    <citation type="journal article" date="2023" name="Arcadia Sci">
        <title>De novo assembly of a long-read Amblyomma americanum tick genome.</title>
        <authorList>
            <person name="Chou S."/>
            <person name="Poskanzer K.E."/>
            <person name="Rollins M."/>
            <person name="Thuy-Boun P.S."/>
        </authorList>
    </citation>
    <scope>NUCLEOTIDE SEQUENCE [LARGE SCALE GENOMIC DNA]</scope>
    <source>
        <strain evidence="2">F_SG_1</strain>
        <tissue evidence="2">Salivary glands</tissue>
    </source>
</reference>
<evidence type="ECO:0000313" key="3">
    <source>
        <dbReference type="Proteomes" id="UP001321473"/>
    </source>
</evidence>
<feature type="region of interest" description="Disordered" evidence="1">
    <location>
        <begin position="123"/>
        <end position="145"/>
    </location>
</feature>
<gene>
    <name evidence="2" type="ORF">V5799_029626</name>
</gene>
<feature type="compositionally biased region" description="Low complexity" evidence="1">
    <location>
        <begin position="1017"/>
        <end position="1035"/>
    </location>
</feature>
<feature type="compositionally biased region" description="Acidic residues" evidence="1">
    <location>
        <begin position="1004"/>
        <end position="1016"/>
    </location>
</feature>
<feature type="region of interest" description="Disordered" evidence="1">
    <location>
        <begin position="1"/>
        <end position="57"/>
    </location>
</feature>
<name>A0AAQ4EQM8_AMBAM</name>
<sequence>MEQVPKIGAEMAVVSGDPETETEQTEPASTQQCGASFEPRNGGDYAEPAERQGQRRAGAPNALSLVLAERSIEEANCTSLPFRLGATFFASSSEGATKRRAEPAFLTDNATANFPSAGLAVNAEQQTATSDTSAGVTERSSGDSLSRYHSAEGKLVLHYENADTSFTADLLTEAASRRGLLNHERVFEVVNGHGLRLNQLDNELLPVQPSEGAERETDAEILLSTQNSGLGDHLPGPRQEVNEPKENQCFETVEVEMEMDVYSGTQEGDLQCLAFPLVLRDHLSESMNGVNVPEQNYCVETETVETEMEMDDHAGTQEGDLQCLAFPLVLRDHLSGSRHGANDPEQNYCFETETVGTEMEMDELAGTQERVLNCSLLPARHAFTELQPLEDAEANVRVVTDTPVLSQDSGPTIMPEVSYPGERGYLQVCREVELKSELTNESFKRPYDSGDVVAVVKRTRTMVVDEVLIIDGVPTGAFMNTEGTVSFYYSLMHDACTDAAFAGQRGTEEELPKVDISGDLALGMIVSVSDGVVSRGWTRSANEDETIPLCYTKRQYADQIDWSRQSRAIESAPMNNAAECRELSPCQTAVLPGPLSDHGYCKKGVTWNIPGNSRDSGPPASVIPLLLEEQYRPWNLSECFSQESTDDESAVTTSRPTEEPPTYPELQPEDSESYTFEGQSWTQGKHSRAVSSEEVGYARVVQIGYKAVAESLSSAVNENTCMPSSQSWTERTESSNLEVQVGSADAEPRNITKKCATIHSIPQLSFSGTGSNFPSRQQCVASTVPSGGCNDPSLVLSSPWLQTYAGFPPLREEQHEAYYGQAISCDGLPNAGQEIRDTCPKDETPVRSEAMEMDDSRSPTFKTQCSDDNFEVLCIQSPDSQVEDQDASFYDENTAPGSSHVFRQDNFPYLKASQTVSRDDDDKENYNDASLSNSRSEAVHRRIKLRTLKYASAAALAPIGMVQRGRLLCNGYPSSSTSYDSECGDDYSEDKSCTLCSTSEEEYSDVSDLDLFDDTDTPSSSYSDSDGPESGDSVSAADLPLRTVAKSPVEEGEHAKERELDDDTELFSSASSASTIPRKRKWGLVSSEPSESPVAVKVMRRYPVPGPEDEIVVEHGDTERPNQRTKCAFNELGFAQSSESGVCGWQSADTYSCSGVSQKRWKPVDNYRNNNPCAAAPFNRDTTPNKLTSGDSNEHDVTESIAGDPGRDKRNPDSVTYGKPTDPGALDMELVSLVDYEELTSEEHCDSSPPYQQPRLEPEICLVEDGEPSALPAEGEQVVKGTYKKLMEVFFDEDSKRFMVVPTSDECLVKDEAINANTPGGTAEKEEASASSDAAMPVELCTIRALNDQVVPDISASGGVNSSEDPMYPENAHCGAPRKIRRIGLPKRYKGPGLHSKWKADCDN</sequence>
<accession>A0AAQ4EQM8</accession>
<feature type="region of interest" description="Disordered" evidence="1">
    <location>
        <begin position="1164"/>
        <end position="1227"/>
    </location>
</feature>
<evidence type="ECO:0000256" key="1">
    <source>
        <dbReference type="SAM" id="MobiDB-lite"/>
    </source>
</evidence>